<evidence type="ECO:0000256" key="2">
    <source>
        <dbReference type="SAM" id="Phobius"/>
    </source>
</evidence>
<keyword evidence="2" id="KW-1133">Transmembrane helix</keyword>
<dbReference type="RefSeq" id="WP_013565962.1">
    <property type="nucleotide sequence ID" value="NC_014962.1"/>
</dbReference>
<reference evidence="3 4" key="2">
    <citation type="journal article" date="2011" name="Stand. Genomic Sci.">
        <title>Complete genome sequence of Isosphaera pallida type strain (IS1B).</title>
        <authorList>
            <consortium name="US DOE Joint Genome Institute (JGI-PGF)"/>
            <person name="Goker M."/>
            <person name="Cleland D."/>
            <person name="Saunders E."/>
            <person name="Lapidus A."/>
            <person name="Nolan M."/>
            <person name="Lucas S."/>
            <person name="Hammon N."/>
            <person name="Deshpande S."/>
            <person name="Cheng J.F."/>
            <person name="Tapia R."/>
            <person name="Han C."/>
            <person name="Goodwin L."/>
            <person name="Pitluck S."/>
            <person name="Liolios K."/>
            <person name="Pagani I."/>
            <person name="Ivanova N."/>
            <person name="Mavromatis K."/>
            <person name="Pati A."/>
            <person name="Chen A."/>
            <person name="Palaniappan K."/>
            <person name="Land M."/>
            <person name="Hauser L."/>
            <person name="Chang Y.J."/>
            <person name="Jeffries C.D."/>
            <person name="Detter J.C."/>
            <person name="Beck B."/>
            <person name="Woyke T."/>
            <person name="Bristow J."/>
            <person name="Eisen J.A."/>
            <person name="Markowitz V."/>
            <person name="Hugenholtz P."/>
            <person name="Kyrpides N.C."/>
            <person name="Klenk H.P."/>
        </authorList>
    </citation>
    <scope>NUCLEOTIDE SEQUENCE [LARGE SCALE GENOMIC DNA]</scope>
    <source>
        <strain evidence="4">ATCC 43644 / DSM 9630 / IS1B</strain>
    </source>
</reference>
<dbReference type="InParanoid" id="E8R3U4"/>
<dbReference type="eggNOG" id="COG5542">
    <property type="taxonomic scope" value="Bacteria"/>
</dbReference>
<gene>
    <name evidence="3" type="ordered locus">Isop_3109</name>
</gene>
<evidence type="ECO:0000313" key="3">
    <source>
        <dbReference type="EMBL" id="ADV63674.1"/>
    </source>
</evidence>
<protein>
    <submittedName>
        <fullName evidence="3">Uncharacterized protein</fullName>
    </submittedName>
</protein>
<evidence type="ECO:0000256" key="1">
    <source>
        <dbReference type="SAM" id="MobiDB-lite"/>
    </source>
</evidence>
<feature type="transmembrane region" description="Helical" evidence="2">
    <location>
        <begin position="28"/>
        <end position="51"/>
    </location>
</feature>
<dbReference type="EMBL" id="CP002353">
    <property type="protein sequence ID" value="ADV63674.1"/>
    <property type="molecule type" value="Genomic_DNA"/>
</dbReference>
<keyword evidence="2" id="KW-0812">Transmembrane</keyword>
<feature type="transmembrane region" description="Helical" evidence="2">
    <location>
        <begin position="173"/>
        <end position="193"/>
    </location>
</feature>
<sequence length="305" mass="33181">MAYTEAMFLFLTALTLLAIQRKWNPVVIAIVVGLATATRPVGVALAVGFVWHLAAHAPNRRVLALRLLTLGPLACWGLLAYMASLAIDFGDPLAFVKAQDPFKQRTGTPVLERLLALVTLEPIRSFYDSRSPLMGWGVPSSTSLAWLFSLRPVNSVVFLAFLGLIVLGGFKRWLNGVELVISAGLLAIPYASIGYEQDMQSMAAKHGPLQFRRLAGLSCDGTVARRDSRPSGHGTGGDLRLLPRVVRRALRRLVHLHLDHPVSSVVVPFATPSHLTQESRDRGSGVEFPMRRSASPHDAAARVSL</sequence>
<organism evidence="3 4">
    <name type="scientific">Isosphaera pallida (strain ATCC 43644 / DSM 9630 / IS1B)</name>
    <dbReference type="NCBI Taxonomy" id="575540"/>
    <lineage>
        <taxon>Bacteria</taxon>
        <taxon>Pseudomonadati</taxon>
        <taxon>Planctomycetota</taxon>
        <taxon>Planctomycetia</taxon>
        <taxon>Isosphaerales</taxon>
        <taxon>Isosphaeraceae</taxon>
        <taxon>Isosphaera</taxon>
    </lineage>
</organism>
<feature type="transmembrane region" description="Helical" evidence="2">
    <location>
        <begin position="144"/>
        <end position="166"/>
    </location>
</feature>
<dbReference type="Proteomes" id="UP000008631">
    <property type="component" value="Chromosome"/>
</dbReference>
<keyword evidence="2" id="KW-0472">Membrane</keyword>
<dbReference type="KEGG" id="ipa:Isop_3109"/>
<dbReference type="OrthoDB" id="267564at2"/>
<dbReference type="STRING" id="575540.Isop_3109"/>
<dbReference type="AlphaFoldDB" id="E8R3U4"/>
<feature type="region of interest" description="Disordered" evidence="1">
    <location>
        <begin position="274"/>
        <end position="305"/>
    </location>
</feature>
<reference key="1">
    <citation type="submission" date="2010-11" db="EMBL/GenBank/DDBJ databases">
        <title>The complete sequence of chromosome of Isophaera pallida ATCC 43644.</title>
        <authorList>
            <consortium name="US DOE Joint Genome Institute (JGI-PGF)"/>
            <person name="Lucas S."/>
            <person name="Copeland A."/>
            <person name="Lapidus A."/>
            <person name="Bruce D."/>
            <person name="Goodwin L."/>
            <person name="Pitluck S."/>
            <person name="Kyrpides N."/>
            <person name="Mavromatis K."/>
            <person name="Pagani I."/>
            <person name="Ivanova N."/>
            <person name="Saunders E."/>
            <person name="Brettin T."/>
            <person name="Detter J.C."/>
            <person name="Han C."/>
            <person name="Tapia R."/>
            <person name="Land M."/>
            <person name="Hauser L."/>
            <person name="Markowitz V."/>
            <person name="Cheng J.-F."/>
            <person name="Hugenholtz P."/>
            <person name="Woyke T."/>
            <person name="Wu D."/>
            <person name="Eisen J.A."/>
        </authorList>
    </citation>
    <scope>NUCLEOTIDE SEQUENCE</scope>
    <source>
        <strain>ATCC 43644</strain>
    </source>
</reference>
<name>E8R3U4_ISOPI</name>
<accession>E8R3U4</accession>
<feature type="transmembrane region" description="Helical" evidence="2">
    <location>
        <begin position="63"/>
        <end position="87"/>
    </location>
</feature>
<evidence type="ECO:0000313" key="4">
    <source>
        <dbReference type="Proteomes" id="UP000008631"/>
    </source>
</evidence>
<dbReference type="HOGENOM" id="CLU_911471_0_0_0"/>
<proteinExistence type="predicted"/>
<keyword evidence="4" id="KW-1185">Reference proteome</keyword>